<proteinExistence type="predicted"/>
<organism evidence="1 2">
    <name type="scientific">Nisaea acidiphila</name>
    <dbReference type="NCBI Taxonomy" id="1862145"/>
    <lineage>
        <taxon>Bacteria</taxon>
        <taxon>Pseudomonadati</taxon>
        <taxon>Pseudomonadota</taxon>
        <taxon>Alphaproteobacteria</taxon>
        <taxon>Rhodospirillales</taxon>
        <taxon>Thalassobaculaceae</taxon>
        <taxon>Nisaea</taxon>
    </lineage>
</organism>
<accession>A0A9J7AT69</accession>
<sequence length="297" mass="31757">MISGTVVATGGNGQAIVNSSVGLLDVAARTESSQLQSEIRMEMLSRAASDSAARPGTQAPASLAVLSREWPALEESMRALELASPQTAAQLAATVSRPGPQLTASMLFFLAAVRAGSLGGWIGRDASQALGSSNGRLLSALSGDFQSLNRASEGGPESGGWRAFFMPLQNNDALEQLRFFVLPAPYQQQDENRGEEEEDREEERRDGETRFIVDLLLSGLGAFQIDGAVAQKSLSLLIRTHRALPKDMRADIIDIFEKTAARTGMEGAVSFKVQKEFPPLPVAELLPDGRQGPDVFA</sequence>
<name>A0A9J7AT69_9PROT</name>
<keyword evidence="2" id="KW-1185">Reference proteome</keyword>
<dbReference type="RefSeq" id="WP_257769701.1">
    <property type="nucleotide sequence ID" value="NZ_CP102480.1"/>
</dbReference>
<reference evidence="1" key="1">
    <citation type="submission" date="2022-08" db="EMBL/GenBank/DDBJ databases">
        <title>Nisaea acidiphila sp. nov., isolated from a marine algal debris and emended description of the genus Nisaea Urios et al. 2008.</title>
        <authorList>
            <person name="Kwon K."/>
        </authorList>
    </citation>
    <scope>NUCLEOTIDE SEQUENCE</scope>
    <source>
        <strain evidence="1">MEBiC11861</strain>
    </source>
</reference>
<evidence type="ECO:0000313" key="2">
    <source>
        <dbReference type="Proteomes" id="UP001060336"/>
    </source>
</evidence>
<dbReference type="EMBL" id="CP102480">
    <property type="protein sequence ID" value="UUX50520.1"/>
    <property type="molecule type" value="Genomic_DNA"/>
</dbReference>
<dbReference type="Proteomes" id="UP001060336">
    <property type="component" value="Chromosome"/>
</dbReference>
<evidence type="ECO:0000313" key="1">
    <source>
        <dbReference type="EMBL" id="UUX50520.1"/>
    </source>
</evidence>
<gene>
    <name evidence="1" type="ORF">NUH88_02245</name>
</gene>
<dbReference type="KEGG" id="naci:NUH88_02245"/>
<protein>
    <submittedName>
        <fullName evidence="1">Uncharacterized protein</fullName>
    </submittedName>
</protein>
<dbReference type="AlphaFoldDB" id="A0A9J7AT69"/>